<dbReference type="AlphaFoldDB" id="A0A1V0UWF7"/>
<protein>
    <submittedName>
        <fullName evidence="1">Uncharacterized protein</fullName>
    </submittedName>
</protein>
<name>A0A1V0UWF7_9BACL</name>
<dbReference type="GeneID" id="64218145"/>
<evidence type="ECO:0000313" key="1">
    <source>
        <dbReference type="EMBL" id="ARF69388.1"/>
    </source>
</evidence>
<organism evidence="1 2">
    <name type="scientific">Paenibacillus larvae subsp. pulvifaciens</name>
    <dbReference type="NCBI Taxonomy" id="1477"/>
    <lineage>
        <taxon>Bacteria</taxon>
        <taxon>Bacillati</taxon>
        <taxon>Bacillota</taxon>
        <taxon>Bacilli</taxon>
        <taxon>Bacillales</taxon>
        <taxon>Paenibacillaceae</taxon>
        <taxon>Paenibacillus</taxon>
    </lineage>
</organism>
<dbReference type="EMBL" id="CP020557">
    <property type="protein sequence ID" value="ARF69388.1"/>
    <property type="molecule type" value="Genomic_DNA"/>
</dbReference>
<proteinExistence type="predicted"/>
<dbReference type="RefSeq" id="WP_077997109.1">
    <property type="nucleotide sequence ID" value="NZ_CP019794.1"/>
</dbReference>
<sequence>MKNKHLNKKWVFILLAAFFNILLALLIMNRHDFFSSSSNEKNVPGFAGKVEVVSSPDLPAGVTSDSDSSENKYEQYSLYTQWKLAKNYKDGNYLVEAYQEYEIYKDERGNIMKTVPTENFRYLRYYQNPDQ</sequence>
<accession>A0A1V0UWF7</accession>
<dbReference type="Proteomes" id="UP000192727">
    <property type="component" value="Chromosome"/>
</dbReference>
<evidence type="ECO:0000313" key="2">
    <source>
        <dbReference type="Proteomes" id="UP000192727"/>
    </source>
</evidence>
<reference evidence="1 2" key="1">
    <citation type="submission" date="2017-03" db="EMBL/GenBank/DDBJ databases">
        <title>Paenibacillus larvae genome sequencing.</title>
        <authorList>
            <person name="Dingman D.W."/>
        </authorList>
    </citation>
    <scope>NUCLEOTIDE SEQUENCE [LARGE SCALE GENOMIC DNA]</scope>
    <source>
        <strain evidence="1 2">SAG 10367</strain>
    </source>
</reference>
<gene>
    <name evidence="1" type="ORF">B7C51_18565</name>
</gene>